<feature type="compositionally biased region" description="Low complexity" evidence="1">
    <location>
        <begin position="114"/>
        <end position="128"/>
    </location>
</feature>
<evidence type="ECO:0000313" key="3">
    <source>
        <dbReference type="Proteomes" id="UP000272025"/>
    </source>
</evidence>
<dbReference type="OrthoDB" id="2873061at2759"/>
<organism evidence="2 3">
    <name type="scientific">Sodiomyces alkalinus (strain CBS 110278 / VKM F-3762 / F11)</name>
    <name type="common">Alkaliphilic filamentous fungus</name>
    <dbReference type="NCBI Taxonomy" id="1314773"/>
    <lineage>
        <taxon>Eukaryota</taxon>
        <taxon>Fungi</taxon>
        <taxon>Dikarya</taxon>
        <taxon>Ascomycota</taxon>
        <taxon>Pezizomycotina</taxon>
        <taxon>Sordariomycetes</taxon>
        <taxon>Hypocreomycetidae</taxon>
        <taxon>Glomerellales</taxon>
        <taxon>Plectosphaerellaceae</taxon>
        <taxon>Sodiomyces</taxon>
    </lineage>
</organism>
<keyword evidence="3" id="KW-1185">Reference proteome</keyword>
<evidence type="ECO:0000313" key="2">
    <source>
        <dbReference type="EMBL" id="ROT42577.1"/>
    </source>
</evidence>
<name>A0A3N2Q7B5_SODAK</name>
<protein>
    <submittedName>
        <fullName evidence="2">Uncharacterized protein</fullName>
    </submittedName>
</protein>
<dbReference type="AlphaFoldDB" id="A0A3N2Q7B5"/>
<dbReference type="Proteomes" id="UP000272025">
    <property type="component" value="Unassembled WGS sequence"/>
</dbReference>
<sequence>MGALDILQLADKSSPTQQLHQPVAISPSQQNKRNSEAILVIFDHRTQSAKGWKTLRDRREPAQMRAKPFRTGPRDKKDPIEDDASTAHRRLVHRGRRRSLDNMHAVTTRNVPDQQQLQQKTDQRQITQSRGRRSKSGAPAVRLDMDLELDVELKAKINGVANKIEGERTVGVDG</sequence>
<dbReference type="EMBL" id="ML119051">
    <property type="protein sequence ID" value="ROT42577.1"/>
    <property type="molecule type" value="Genomic_DNA"/>
</dbReference>
<feature type="compositionally biased region" description="Basic residues" evidence="1">
    <location>
        <begin position="87"/>
        <end position="97"/>
    </location>
</feature>
<reference evidence="2 3" key="1">
    <citation type="journal article" date="2018" name="Mol. Ecol.">
        <title>The obligate alkalophilic soda-lake fungus Sodiomyces alkalinus has shifted to a protein diet.</title>
        <authorList>
            <person name="Grum-Grzhimaylo A.A."/>
            <person name="Falkoski D.L."/>
            <person name="van den Heuvel J."/>
            <person name="Valero-Jimenez C.A."/>
            <person name="Min B."/>
            <person name="Choi I.G."/>
            <person name="Lipzen A."/>
            <person name="Daum C.G."/>
            <person name="Aanen D.K."/>
            <person name="Tsang A."/>
            <person name="Henrissat B."/>
            <person name="Bilanenko E.N."/>
            <person name="de Vries R.P."/>
            <person name="van Kan J.A.L."/>
            <person name="Grigoriev I.V."/>
            <person name="Debets A.J.M."/>
        </authorList>
    </citation>
    <scope>NUCLEOTIDE SEQUENCE [LARGE SCALE GENOMIC DNA]</scope>
    <source>
        <strain evidence="2 3">F11</strain>
    </source>
</reference>
<evidence type="ECO:0000256" key="1">
    <source>
        <dbReference type="SAM" id="MobiDB-lite"/>
    </source>
</evidence>
<gene>
    <name evidence="2" type="ORF">SODALDRAFT_374885</name>
</gene>
<accession>A0A3N2Q7B5</accession>
<dbReference type="RefSeq" id="XP_028470383.1">
    <property type="nucleotide sequence ID" value="XM_028614710.1"/>
</dbReference>
<feature type="region of interest" description="Disordered" evidence="1">
    <location>
        <begin position="51"/>
        <end position="141"/>
    </location>
</feature>
<proteinExistence type="predicted"/>
<feature type="region of interest" description="Disordered" evidence="1">
    <location>
        <begin position="11"/>
        <end position="31"/>
    </location>
</feature>
<dbReference type="GeneID" id="39583188"/>